<comment type="caution">
    <text evidence="1">The sequence shown here is derived from an EMBL/GenBank/DDBJ whole genome shotgun (WGS) entry which is preliminary data.</text>
</comment>
<dbReference type="Proteomes" id="UP000194800">
    <property type="component" value="Unassembled WGS sequence"/>
</dbReference>
<keyword evidence="3" id="KW-1185">Reference proteome</keyword>
<protein>
    <submittedName>
        <fullName evidence="1">Uncharacterized protein</fullName>
    </submittedName>
</protein>
<gene>
    <name evidence="2" type="ORF">B6C91_13145</name>
    <name evidence="1" type="ORF">B6D08_13655</name>
</gene>
<dbReference type="OrthoDB" id="4931325at2"/>
<accession>A0A242NDF8</accession>
<dbReference type="AlphaFoldDB" id="A0A242NDF8"/>
<dbReference type="EMBL" id="NART01000102">
    <property type="protein sequence ID" value="OTQ08189.1"/>
    <property type="molecule type" value="Genomic_DNA"/>
</dbReference>
<dbReference type="RefSeq" id="WP_086272686.1">
    <property type="nucleotide sequence ID" value="NZ_MZNE01000088.1"/>
</dbReference>
<evidence type="ECO:0000313" key="2">
    <source>
        <dbReference type="EMBL" id="OTQ08189.1"/>
    </source>
</evidence>
<organism evidence="1 4">
    <name type="scientific">Gilliamella apicola</name>
    <dbReference type="NCBI Taxonomy" id="1196095"/>
    <lineage>
        <taxon>Bacteria</taxon>
        <taxon>Pseudomonadati</taxon>
        <taxon>Pseudomonadota</taxon>
        <taxon>Gammaproteobacteria</taxon>
        <taxon>Orbales</taxon>
        <taxon>Orbaceae</taxon>
        <taxon>Gilliamella</taxon>
    </lineage>
</organism>
<reference evidence="3 4" key="1">
    <citation type="submission" date="2017-03" db="EMBL/GenBank/DDBJ databases">
        <title>Comparative genomics of honeybee gut symbionts reveal geographically distinct and subgroup specific antibiotic resistance.</title>
        <authorList>
            <person name="Ludvigsen J."/>
            <person name="Porcellato D."/>
            <person name="Labee-Lund T.M."/>
            <person name="Amdam G.V."/>
            <person name="Rudi K."/>
        </authorList>
    </citation>
    <scope>NUCLEOTIDE SEQUENCE [LARGE SCALE GENOMIC DNA]</scope>
    <source>
        <strain evidence="1 4">A-7-12</strain>
        <strain evidence="2 3">A-9-12</strain>
    </source>
</reference>
<dbReference type="EMBL" id="NARP01000053">
    <property type="protein sequence ID" value="OTP97763.1"/>
    <property type="molecule type" value="Genomic_DNA"/>
</dbReference>
<sequence length="69" mass="7510">MIEVREQVTAKTGNKIQLDTPLVKCSEHITTGALTIGTSSNKSNTLLIYPGIAEKVTTQSKRHFGTTIH</sequence>
<evidence type="ECO:0000313" key="3">
    <source>
        <dbReference type="Proteomes" id="UP000194800"/>
    </source>
</evidence>
<evidence type="ECO:0000313" key="1">
    <source>
        <dbReference type="EMBL" id="OTP97763.1"/>
    </source>
</evidence>
<proteinExistence type="predicted"/>
<name>A0A242NDF8_9GAMM</name>
<dbReference type="Proteomes" id="UP000194977">
    <property type="component" value="Unassembled WGS sequence"/>
</dbReference>
<evidence type="ECO:0000313" key="4">
    <source>
        <dbReference type="Proteomes" id="UP000194977"/>
    </source>
</evidence>